<dbReference type="InterPro" id="IPR002878">
    <property type="entry name" value="ChsH2_C"/>
</dbReference>
<reference evidence="2 3" key="1">
    <citation type="journal article" date="2019" name="Int. J. Syst. Evol. Microbiol.">
        <title>The Global Catalogue of Microorganisms (GCM) 10K type strain sequencing project: providing services to taxonomists for standard genome sequencing and annotation.</title>
        <authorList>
            <consortium name="The Broad Institute Genomics Platform"/>
            <consortium name="The Broad Institute Genome Sequencing Center for Infectious Disease"/>
            <person name="Wu L."/>
            <person name="Ma J."/>
        </authorList>
    </citation>
    <scope>NUCLEOTIDE SEQUENCE [LARGE SCALE GENOMIC DNA]</scope>
    <source>
        <strain evidence="2 3">JCM 16328</strain>
    </source>
</reference>
<protein>
    <submittedName>
        <fullName evidence="2">Zn-ribbon domain-containing OB-fold protein</fullName>
    </submittedName>
</protein>
<gene>
    <name evidence="2" type="ORF">GCM10009020_31190</name>
</gene>
<keyword evidence="3" id="KW-1185">Reference proteome</keyword>
<organism evidence="2 3">
    <name type="scientific">Natronoarchaeum mannanilyticum</name>
    <dbReference type="NCBI Taxonomy" id="926360"/>
    <lineage>
        <taxon>Archaea</taxon>
        <taxon>Methanobacteriati</taxon>
        <taxon>Methanobacteriota</taxon>
        <taxon>Stenosarchaea group</taxon>
        <taxon>Halobacteria</taxon>
        <taxon>Halobacteriales</taxon>
        <taxon>Natronoarchaeaceae</taxon>
    </lineage>
</organism>
<name>A0AAV3TDM1_9EURY</name>
<dbReference type="RefSeq" id="WP_343775034.1">
    <property type="nucleotide sequence ID" value="NZ_BAAADV010000007.1"/>
</dbReference>
<dbReference type="Pfam" id="PF01796">
    <property type="entry name" value="OB_ChsH2_C"/>
    <property type="match status" value="1"/>
</dbReference>
<dbReference type="SUPFAM" id="SSF50249">
    <property type="entry name" value="Nucleic acid-binding proteins"/>
    <property type="match status" value="1"/>
</dbReference>
<dbReference type="InterPro" id="IPR052513">
    <property type="entry name" value="Thioester_dehydratase-like"/>
</dbReference>
<comment type="caution">
    <text evidence="2">The sequence shown here is derived from an EMBL/GenBank/DDBJ whole genome shotgun (WGS) entry which is preliminary data.</text>
</comment>
<evidence type="ECO:0000313" key="3">
    <source>
        <dbReference type="Proteomes" id="UP001500420"/>
    </source>
</evidence>
<evidence type="ECO:0000259" key="1">
    <source>
        <dbReference type="Pfam" id="PF01796"/>
    </source>
</evidence>
<dbReference type="PANTHER" id="PTHR34075">
    <property type="entry name" value="BLR3430 PROTEIN"/>
    <property type="match status" value="1"/>
</dbReference>
<dbReference type="AlphaFoldDB" id="A0AAV3TDM1"/>
<proteinExistence type="predicted"/>
<dbReference type="InterPro" id="IPR012340">
    <property type="entry name" value="NA-bd_OB-fold"/>
</dbReference>
<sequence length="130" mass="13976">MTESEDVRNEGFDDALDAVAEGEGYYLECSNGHGSLPPRRVCPDCGDTELTEQRLPASGEIDTYTVTHVATPNFADDAPYVVAIADFGPVRLTGQLRGVDPDAVETGQVVGVDVATTETTGERLLVFERR</sequence>
<dbReference type="Proteomes" id="UP001500420">
    <property type="component" value="Unassembled WGS sequence"/>
</dbReference>
<feature type="domain" description="ChsH2 C-terminal OB-fold" evidence="1">
    <location>
        <begin position="53"/>
        <end position="112"/>
    </location>
</feature>
<evidence type="ECO:0000313" key="2">
    <source>
        <dbReference type="EMBL" id="GAA0680195.1"/>
    </source>
</evidence>
<accession>A0AAV3TDM1</accession>
<dbReference type="PANTHER" id="PTHR34075:SF5">
    <property type="entry name" value="BLR3430 PROTEIN"/>
    <property type="match status" value="1"/>
</dbReference>
<dbReference type="EMBL" id="BAAADV010000007">
    <property type="protein sequence ID" value="GAA0680195.1"/>
    <property type="molecule type" value="Genomic_DNA"/>
</dbReference>